<protein>
    <submittedName>
        <fullName evidence="1">Uncharacterized protein</fullName>
    </submittedName>
</protein>
<name>A0A843XRC8_COLES</name>
<evidence type="ECO:0000313" key="2">
    <source>
        <dbReference type="Proteomes" id="UP000652761"/>
    </source>
</evidence>
<comment type="caution">
    <text evidence="1">The sequence shown here is derived from an EMBL/GenBank/DDBJ whole genome shotgun (WGS) entry which is preliminary data.</text>
</comment>
<sequence>MLPSGDRVEVPTPNWGLAGHFDRRANKYPRPTHRVYDNRCTSTHAPRQNFGPEMKFRETSALSTVSECRFQIVVT</sequence>
<dbReference type="EMBL" id="NMUH01011049">
    <property type="protein sequence ID" value="MQM21447.1"/>
    <property type="molecule type" value="Genomic_DNA"/>
</dbReference>
<keyword evidence="2" id="KW-1185">Reference proteome</keyword>
<proteinExistence type="predicted"/>
<dbReference type="Proteomes" id="UP000652761">
    <property type="component" value="Unassembled WGS sequence"/>
</dbReference>
<dbReference type="AlphaFoldDB" id="A0A843XRC8"/>
<gene>
    <name evidence="1" type="ORF">Taro_054487</name>
</gene>
<evidence type="ECO:0000313" key="1">
    <source>
        <dbReference type="EMBL" id="MQM21447.1"/>
    </source>
</evidence>
<reference evidence="1" key="1">
    <citation type="submission" date="2017-07" db="EMBL/GenBank/DDBJ databases">
        <title>Taro Niue Genome Assembly and Annotation.</title>
        <authorList>
            <person name="Atibalentja N."/>
            <person name="Keating K."/>
            <person name="Fields C.J."/>
        </authorList>
    </citation>
    <scope>NUCLEOTIDE SEQUENCE</scope>
    <source>
        <strain evidence="1">Niue_2</strain>
        <tissue evidence="1">Leaf</tissue>
    </source>
</reference>
<organism evidence="1 2">
    <name type="scientific">Colocasia esculenta</name>
    <name type="common">Wild taro</name>
    <name type="synonym">Arum esculentum</name>
    <dbReference type="NCBI Taxonomy" id="4460"/>
    <lineage>
        <taxon>Eukaryota</taxon>
        <taxon>Viridiplantae</taxon>
        <taxon>Streptophyta</taxon>
        <taxon>Embryophyta</taxon>
        <taxon>Tracheophyta</taxon>
        <taxon>Spermatophyta</taxon>
        <taxon>Magnoliopsida</taxon>
        <taxon>Liliopsida</taxon>
        <taxon>Araceae</taxon>
        <taxon>Aroideae</taxon>
        <taxon>Colocasieae</taxon>
        <taxon>Colocasia</taxon>
    </lineage>
</organism>
<accession>A0A843XRC8</accession>